<keyword evidence="2" id="KW-1185">Reference proteome</keyword>
<feature type="non-terminal residue" evidence="1">
    <location>
        <position position="47"/>
    </location>
</feature>
<name>A0ACA9SKP5_9GLOM</name>
<dbReference type="EMBL" id="CAJVQC010124916">
    <property type="protein sequence ID" value="CAG8839845.1"/>
    <property type="molecule type" value="Genomic_DNA"/>
</dbReference>
<organism evidence="1 2">
    <name type="scientific">Racocetra persica</name>
    <dbReference type="NCBI Taxonomy" id="160502"/>
    <lineage>
        <taxon>Eukaryota</taxon>
        <taxon>Fungi</taxon>
        <taxon>Fungi incertae sedis</taxon>
        <taxon>Mucoromycota</taxon>
        <taxon>Glomeromycotina</taxon>
        <taxon>Glomeromycetes</taxon>
        <taxon>Diversisporales</taxon>
        <taxon>Gigasporaceae</taxon>
        <taxon>Racocetra</taxon>
    </lineage>
</organism>
<sequence>MHYWDVPNNKAILATLLDSWYKLFSFMSESLKRRTFKLLKDKYEESQ</sequence>
<protein>
    <submittedName>
        <fullName evidence="1">31560_t:CDS:1</fullName>
    </submittedName>
</protein>
<evidence type="ECO:0000313" key="1">
    <source>
        <dbReference type="EMBL" id="CAG8839845.1"/>
    </source>
</evidence>
<reference evidence="1" key="1">
    <citation type="submission" date="2021-06" db="EMBL/GenBank/DDBJ databases">
        <authorList>
            <person name="Kallberg Y."/>
            <person name="Tangrot J."/>
            <person name="Rosling A."/>
        </authorList>
    </citation>
    <scope>NUCLEOTIDE SEQUENCE</scope>
    <source>
        <strain evidence="1">MA461A</strain>
    </source>
</reference>
<accession>A0ACA9SKP5</accession>
<comment type="caution">
    <text evidence="1">The sequence shown here is derived from an EMBL/GenBank/DDBJ whole genome shotgun (WGS) entry which is preliminary data.</text>
</comment>
<proteinExistence type="predicted"/>
<evidence type="ECO:0000313" key="2">
    <source>
        <dbReference type="Proteomes" id="UP000789920"/>
    </source>
</evidence>
<gene>
    <name evidence="1" type="ORF">RPERSI_LOCUS31202</name>
</gene>
<dbReference type="Proteomes" id="UP000789920">
    <property type="component" value="Unassembled WGS sequence"/>
</dbReference>